<dbReference type="Gene3D" id="3.30.420.40">
    <property type="match status" value="2"/>
</dbReference>
<evidence type="ECO:0000313" key="2">
    <source>
        <dbReference type="EMBL" id="URN92467.1"/>
    </source>
</evidence>
<dbReference type="PANTHER" id="PTHR18964:SF149">
    <property type="entry name" value="BIFUNCTIONAL UDP-N-ACETYLGLUCOSAMINE 2-EPIMERASE_N-ACETYLMANNOSAMINE KINASE"/>
    <property type="match status" value="1"/>
</dbReference>
<protein>
    <submittedName>
        <fullName evidence="2">ROK family protein</fullName>
    </submittedName>
</protein>
<dbReference type="InterPro" id="IPR049874">
    <property type="entry name" value="ROK_cs"/>
</dbReference>
<evidence type="ECO:0000256" key="1">
    <source>
        <dbReference type="ARBA" id="ARBA00006479"/>
    </source>
</evidence>
<dbReference type="SUPFAM" id="SSF53067">
    <property type="entry name" value="Actin-like ATPase domain"/>
    <property type="match status" value="1"/>
</dbReference>
<gene>
    <name evidence="2" type="ORF">NAG76_11195</name>
</gene>
<dbReference type="KEGG" id="plig:NAG76_11195"/>
<dbReference type="PROSITE" id="PS01125">
    <property type="entry name" value="ROK"/>
    <property type="match status" value="1"/>
</dbReference>
<sequence>MLVSKEQGNQFAIGIDIGGTKILTALVDRSGSIIHQVEFPTLPEQGSDDVIRRIHEAVRVLIDRIPELGRLLGIGVISAGVIDSKKMSIVYSANLGWKDVEIGAILEKSFQVPVMLGNDANLAALAEYVWGTRQEIKDLIYITISTGIGAGIVSGGQLVKGVSDSAGEFGHISVDSMGPKCGCGNYGCLENYCSGTAIANIANTKLPLRSSGAWTSKDVFEAAKAGNNDAIEIIKLGGFHLGNAIITLIHLFNPSQIIMGGGVMSGESMLLQEAKKIIEERCLPDMKKQLVIRRTELGKEIGVLGAAGLFFMDDTIS</sequence>
<dbReference type="Pfam" id="PF00480">
    <property type="entry name" value="ROK"/>
    <property type="match status" value="1"/>
</dbReference>
<dbReference type="InterPro" id="IPR000600">
    <property type="entry name" value="ROK"/>
</dbReference>
<accession>A0A9J6Z8Z7</accession>
<dbReference type="AlphaFoldDB" id="A0A9J6Z8Z7"/>
<proteinExistence type="inferred from homology"/>
<dbReference type="Proteomes" id="UP001056756">
    <property type="component" value="Chromosome"/>
</dbReference>
<dbReference type="CDD" id="cd24076">
    <property type="entry name" value="ASKHA_ATPase_ROK_BsXylR-like"/>
    <property type="match status" value="1"/>
</dbReference>
<dbReference type="PANTHER" id="PTHR18964">
    <property type="entry name" value="ROK (REPRESSOR, ORF, KINASE) FAMILY"/>
    <property type="match status" value="1"/>
</dbReference>
<evidence type="ECO:0000313" key="3">
    <source>
        <dbReference type="Proteomes" id="UP001056756"/>
    </source>
</evidence>
<dbReference type="InterPro" id="IPR043129">
    <property type="entry name" value="ATPase_NBD"/>
</dbReference>
<name>A0A9J6Z8Z7_9BACL</name>
<reference evidence="2" key="1">
    <citation type="submission" date="2022-05" db="EMBL/GenBank/DDBJ databases">
        <title>Novel bacterial taxa in a minimal lignocellulolytic consortium and its capacity to transform plastics disclosed by genome-resolved metagenomics.</title>
        <authorList>
            <person name="Rodriguez C.A.D."/>
            <person name="Diaz-Garcia L."/>
            <person name="Herrera K."/>
            <person name="Tarazona N.A."/>
            <person name="Sproer C."/>
            <person name="Overmann J."/>
            <person name="Jimenez D.J."/>
        </authorList>
    </citation>
    <scope>NUCLEOTIDE SEQUENCE</scope>
    <source>
        <strain evidence="2">MAG5</strain>
    </source>
</reference>
<comment type="similarity">
    <text evidence="1">Belongs to the ROK (NagC/XylR) family.</text>
</comment>
<dbReference type="EMBL" id="CP097899">
    <property type="protein sequence ID" value="URN92467.1"/>
    <property type="molecule type" value="Genomic_DNA"/>
</dbReference>
<organism evidence="2 3">
    <name type="scientific">Candidatus Pristimantibacillus lignocellulolyticus</name>
    <dbReference type="NCBI Taxonomy" id="2994561"/>
    <lineage>
        <taxon>Bacteria</taxon>
        <taxon>Bacillati</taxon>
        <taxon>Bacillota</taxon>
        <taxon>Bacilli</taxon>
        <taxon>Bacillales</taxon>
        <taxon>Paenibacillaceae</taxon>
        <taxon>Candidatus Pristimantibacillus</taxon>
    </lineage>
</organism>